<dbReference type="GO" id="GO:0005886">
    <property type="term" value="C:plasma membrane"/>
    <property type="evidence" value="ECO:0007669"/>
    <property type="project" value="TreeGrafter"/>
</dbReference>
<dbReference type="Proteomes" id="UP000675882">
    <property type="component" value="Unassembled WGS sequence"/>
</dbReference>
<keyword evidence="5 7" id="KW-1133">Transmembrane helix</keyword>
<dbReference type="InterPro" id="IPR001173">
    <property type="entry name" value="Glyco_trans_2-like"/>
</dbReference>
<dbReference type="InterPro" id="IPR050256">
    <property type="entry name" value="Glycosyltransferase_2"/>
</dbReference>
<evidence type="ECO:0000313" key="9">
    <source>
        <dbReference type="EMBL" id="CAE6712397.1"/>
    </source>
</evidence>
<dbReference type="SUPFAM" id="SSF53448">
    <property type="entry name" value="Nucleotide-diphospho-sugar transferases"/>
    <property type="match status" value="1"/>
</dbReference>
<feature type="transmembrane region" description="Helical" evidence="7">
    <location>
        <begin position="237"/>
        <end position="258"/>
    </location>
</feature>
<feature type="domain" description="Glycosyltransferase 2-like" evidence="8">
    <location>
        <begin position="10"/>
        <end position="175"/>
    </location>
</feature>
<sequence length="324" mass="36500">MMTLPVLGLVIPCFNEEDVLGETSARLISLLTRMRDEGLIHDRSAIFYVDDGSRDNTWALIKELSAVHKEVCGIKLSCNRGHQNALLCGLMTAPGDMIISVDADLQDDLEVIPKMVRHYREGCEIVYGVRKRRDTDTFFKRISAEGYYKLMAAMKIDIVFNHADYRLLSRRALDALSEYREVNLFLRGLVRQIGYQSAIVVYDRAERFAGESKYPLRKMISFAWQGITSFSTAPLRLITTMGFLVSLISGGLGLWGLATSLILNQALPGWTSTVVPMYFLGGIQLLSLGVIGEYVAKIYIESKGRPRFHIDKLEGDAFRKDLQE</sequence>
<evidence type="ECO:0000256" key="7">
    <source>
        <dbReference type="SAM" id="Phobius"/>
    </source>
</evidence>
<dbReference type="GO" id="GO:0016757">
    <property type="term" value="F:glycosyltransferase activity"/>
    <property type="evidence" value="ECO:0007669"/>
    <property type="project" value="UniProtKB-KW"/>
</dbReference>
<comment type="caution">
    <text evidence="9">The sequence shown here is derived from an EMBL/GenBank/DDBJ whole genome shotgun (WGS) entry which is preliminary data.</text>
</comment>
<dbReference type="RefSeq" id="WP_213035823.1">
    <property type="nucleotide sequence ID" value="NZ_CAJNBL010000013.1"/>
</dbReference>
<keyword evidence="3 9" id="KW-0808">Transferase</keyword>
<dbReference type="EMBL" id="CAJNBL010000013">
    <property type="protein sequence ID" value="CAE6712397.1"/>
    <property type="molecule type" value="Genomic_DNA"/>
</dbReference>
<name>A0A916FAA5_9PROT</name>
<dbReference type="Gene3D" id="3.90.550.10">
    <property type="entry name" value="Spore Coat Polysaccharide Biosynthesis Protein SpsA, Chain A"/>
    <property type="match status" value="1"/>
</dbReference>
<reference evidence="9" key="1">
    <citation type="submission" date="2021-02" db="EMBL/GenBank/DDBJ databases">
        <authorList>
            <person name="Han P."/>
        </authorList>
    </citation>
    <scope>NUCLEOTIDE SEQUENCE</scope>
    <source>
        <strain evidence="9">Candidatus Nitrotoga sp. ZN8</strain>
    </source>
</reference>
<dbReference type="Pfam" id="PF00535">
    <property type="entry name" value="Glycos_transf_2"/>
    <property type="match status" value="1"/>
</dbReference>
<gene>
    <name evidence="9" type="primary">ykoT</name>
    <name evidence="9" type="ORF">NTGZN8_200002</name>
</gene>
<dbReference type="EC" id="2.4.-.-" evidence="9"/>
<dbReference type="PANTHER" id="PTHR48090">
    <property type="entry name" value="UNDECAPRENYL-PHOSPHATE 4-DEOXY-4-FORMAMIDO-L-ARABINOSE TRANSFERASE-RELATED"/>
    <property type="match status" value="1"/>
</dbReference>
<evidence type="ECO:0000256" key="1">
    <source>
        <dbReference type="ARBA" id="ARBA00004141"/>
    </source>
</evidence>
<keyword evidence="10" id="KW-1185">Reference proteome</keyword>
<dbReference type="PANTHER" id="PTHR48090:SF1">
    <property type="entry name" value="PROPHAGE BACTOPRENOL GLUCOSYL TRANSFERASE HOMOLOG"/>
    <property type="match status" value="1"/>
</dbReference>
<proteinExistence type="predicted"/>
<keyword evidence="6 7" id="KW-0472">Membrane</keyword>
<evidence type="ECO:0000259" key="8">
    <source>
        <dbReference type="Pfam" id="PF00535"/>
    </source>
</evidence>
<dbReference type="CDD" id="cd04187">
    <property type="entry name" value="DPM1_like_bac"/>
    <property type="match status" value="1"/>
</dbReference>
<organism evidence="9 10">
    <name type="scientific">Candidatus Nitrotoga fabula</name>
    <dbReference type="NCBI Taxonomy" id="2182327"/>
    <lineage>
        <taxon>Bacteria</taxon>
        <taxon>Pseudomonadati</taxon>
        <taxon>Pseudomonadota</taxon>
        <taxon>Betaproteobacteria</taxon>
        <taxon>Nitrosomonadales</taxon>
        <taxon>Gallionellaceae</taxon>
        <taxon>Candidatus Nitrotoga</taxon>
    </lineage>
</organism>
<accession>A0A916FAA5</accession>
<feature type="transmembrane region" description="Helical" evidence="7">
    <location>
        <begin position="278"/>
        <end position="300"/>
    </location>
</feature>
<evidence type="ECO:0000256" key="4">
    <source>
        <dbReference type="ARBA" id="ARBA00022692"/>
    </source>
</evidence>
<evidence type="ECO:0000256" key="5">
    <source>
        <dbReference type="ARBA" id="ARBA00022989"/>
    </source>
</evidence>
<evidence type="ECO:0000256" key="2">
    <source>
        <dbReference type="ARBA" id="ARBA00022676"/>
    </source>
</evidence>
<keyword evidence="4 7" id="KW-0812">Transmembrane</keyword>
<evidence type="ECO:0000313" key="10">
    <source>
        <dbReference type="Proteomes" id="UP000675882"/>
    </source>
</evidence>
<evidence type="ECO:0000256" key="3">
    <source>
        <dbReference type="ARBA" id="ARBA00022679"/>
    </source>
</evidence>
<dbReference type="AlphaFoldDB" id="A0A916FAA5"/>
<comment type="subcellular location">
    <subcellularLocation>
        <location evidence="1">Membrane</location>
        <topology evidence="1">Multi-pass membrane protein</topology>
    </subcellularLocation>
</comment>
<dbReference type="InterPro" id="IPR029044">
    <property type="entry name" value="Nucleotide-diphossugar_trans"/>
</dbReference>
<keyword evidence="2 9" id="KW-0328">Glycosyltransferase</keyword>
<protein>
    <submittedName>
        <fullName evidence="9">Uncharacterized glycosyltransferase YkoT</fullName>
        <ecNumber evidence="9">2.4.-.-</ecNumber>
    </submittedName>
</protein>
<evidence type="ECO:0000256" key="6">
    <source>
        <dbReference type="ARBA" id="ARBA00023136"/>
    </source>
</evidence>